<organism evidence="4 5">
    <name type="scientific">Rubrivivax albus</name>
    <dbReference type="NCBI Taxonomy" id="2499835"/>
    <lineage>
        <taxon>Bacteria</taxon>
        <taxon>Pseudomonadati</taxon>
        <taxon>Pseudomonadota</taxon>
        <taxon>Betaproteobacteria</taxon>
        <taxon>Burkholderiales</taxon>
        <taxon>Sphaerotilaceae</taxon>
        <taxon>Rubrivivax</taxon>
    </lineage>
</organism>
<dbReference type="PROSITE" id="PS51257">
    <property type="entry name" value="PROKAR_LIPOPROTEIN"/>
    <property type="match status" value="1"/>
</dbReference>
<gene>
    <name evidence="4" type="ORF">ENE75_22890</name>
</gene>
<name>A0A437JP16_9BURK</name>
<evidence type="ECO:0000256" key="1">
    <source>
        <dbReference type="ARBA" id="ARBA00022729"/>
    </source>
</evidence>
<dbReference type="InterPro" id="IPR013517">
    <property type="entry name" value="FG-GAP"/>
</dbReference>
<dbReference type="PANTHER" id="PTHR44103">
    <property type="entry name" value="PROPROTEIN CONVERTASE P"/>
    <property type="match status" value="1"/>
</dbReference>
<dbReference type="Gene3D" id="2.40.360.20">
    <property type="match status" value="1"/>
</dbReference>
<dbReference type="InterPro" id="IPR014755">
    <property type="entry name" value="Cu-Rt/internalin_Ig-like"/>
</dbReference>
<proteinExistence type="predicted"/>
<dbReference type="Pfam" id="PF13205">
    <property type="entry name" value="Big_5"/>
    <property type="match status" value="2"/>
</dbReference>
<dbReference type="Gene3D" id="2.130.10.130">
    <property type="entry name" value="Integrin alpha, N-terminal"/>
    <property type="match status" value="1"/>
</dbReference>
<evidence type="ECO:0000259" key="3">
    <source>
        <dbReference type="Pfam" id="PF13205"/>
    </source>
</evidence>
<dbReference type="Gene3D" id="2.60.40.1220">
    <property type="match status" value="1"/>
</dbReference>
<dbReference type="InterPro" id="IPR032812">
    <property type="entry name" value="SbsA_Ig"/>
</dbReference>
<dbReference type="Pfam" id="PF13517">
    <property type="entry name" value="FG-GAP_3"/>
    <property type="match status" value="2"/>
</dbReference>
<protein>
    <recommendedName>
        <fullName evidence="3">SbsA Ig-like domain-containing protein</fullName>
    </recommendedName>
</protein>
<dbReference type="Proteomes" id="UP000288178">
    <property type="component" value="Unassembled WGS sequence"/>
</dbReference>
<dbReference type="SUPFAM" id="SSF69318">
    <property type="entry name" value="Integrin alpha N-terminal domain"/>
    <property type="match status" value="1"/>
</dbReference>
<evidence type="ECO:0000313" key="5">
    <source>
        <dbReference type="Proteomes" id="UP000288178"/>
    </source>
</evidence>
<evidence type="ECO:0000256" key="2">
    <source>
        <dbReference type="SAM" id="MobiDB-lite"/>
    </source>
</evidence>
<keyword evidence="5" id="KW-1185">Reference proteome</keyword>
<feature type="domain" description="SbsA Ig-like" evidence="3">
    <location>
        <begin position="368"/>
        <end position="465"/>
    </location>
</feature>
<keyword evidence="1" id="KW-0732">Signal</keyword>
<feature type="region of interest" description="Disordered" evidence="2">
    <location>
        <begin position="37"/>
        <end position="57"/>
    </location>
</feature>
<dbReference type="AlphaFoldDB" id="A0A437JP16"/>
<dbReference type="InterPro" id="IPR028994">
    <property type="entry name" value="Integrin_alpha_N"/>
</dbReference>
<reference evidence="4 5" key="1">
    <citation type="submission" date="2019-01" db="EMBL/GenBank/DDBJ databases">
        <authorList>
            <person name="Chen W.-M."/>
        </authorList>
    </citation>
    <scope>NUCLEOTIDE SEQUENCE [LARGE SCALE GENOMIC DNA]</scope>
    <source>
        <strain evidence="4 5">ICH-3</strain>
    </source>
</reference>
<accession>A0A437JP16</accession>
<evidence type="ECO:0000313" key="4">
    <source>
        <dbReference type="EMBL" id="RVT48528.1"/>
    </source>
</evidence>
<feature type="domain" description="SbsA Ig-like" evidence="3">
    <location>
        <begin position="261"/>
        <end position="361"/>
    </location>
</feature>
<dbReference type="EMBL" id="SACT01000010">
    <property type="protein sequence ID" value="RVT48528.1"/>
    <property type="molecule type" value="Genomic_DNA"/>
</dbReference>
<sequence length="836" mass="88730">MKLTRLLSGLQPVRQCTSTRLATLLAMLTLVLSGCGGGGSGGSSEPPPASGGGGTPSAQTLFPLVDRAFWVYSIAGTEARVRVLGQQTTTSGPAWAIELDTAGAKETAYYRTTASAAVELNSLSADPTTRVLGDHDLIRFPPEPEATWVNHRIRFHPLADFDGNGVADSGLWESQTTVIGWESVTTPAGAFARALLVRTVDTQTPTELDRSAELRITVTSDSWYVEHVGLVRNVTTATGPGGNGRIESLLTAYRVGDARSDRDAPQIAAQSPAPGTLARTAIVQVTFDEPMDPDAANLAQALVLLGPDGQPVPATARWTGDRSIQLEPGQALVSGRHRVEVRDTLADVFGNRLAAPTEWTFDIDALGPQPTAFLPGDGATAVTLTPTLEIRFDEPFDAASVTADTLQLVSPFGPVAATVEVLPQALRLVPTQALDFGARHEVQLAAGLRDALGNAGTEARWSFTTDGGRFALPRPLADGSGHLQMRAIDLDVDGRLDLLTATISPRDASVVDLLWWPGQGDGTFATPQRIPSEPGCQPASFDVGDVDGDGLQDLLIADNRCAPHWSRRTGPVTFEPAGSIGTGRRYLARGIRLAEDSGRLGLLALQDYDVWLHRQASPGTFTEARHPALNAPGVRDMRVADLDGDGLDDWLVARAEGADVAGGCCTLEVWTQSPPGLLAATSRLRIPLGLFPTVLTVADVDGDGRPDLLLGGRDAEQRNRVAILRNRGTLLFDPPRWVDVPEALVALGVGRFNADGQRDLLTVHGNTYSLAVHLADGSGAFLPPEVYRSTAFATMTPDALTIADFNGDGFDDVAAFGLVWIQRGRVDPFGGRRSAR</sequence>
<comment type="caution">
    <text evidence="4">The sequence shown here is derived from an EMBL/GenBank/DDBJ whole genome shotgun (WGS) entry which is preliminary data.</text>
</comment>
<dbReference type="PANTHER" id="PTHR44103:SF1">
    <property type="entry name" value="PROPROTEIN CONVERTASE P"/>
    <property type="match status" value="1"/>
</dbReference>